<feature type="compositionally biased region" description="Acidic residues" evidence="1">
    <location>
        <begin position="465"/>
        <end position="479"/>
    </location>
</feature>
<protein>
    <submittedName>
        <fullName evidence="2">Uncharacterized protein</fullName>
    </submittedName>
</protein>
<evidence type="ECO:0000313" key="2">
    <source>
        <dbReference type="EMBL" id="KAJ7675159.1"/>
    </source>
</evidence>
<feature type="region of interest" description="Disordered" evidence="1">
    <location>
        <begin position="465"/>
        <end position="503"/>
    </location>
</feature>
<sequence>MDAIASCRFLASNVVWPADKFFIPHGGLLRFLHNNLRFKVFLVMSALFTDAADVFVCIDTCYTQKRNSGEVDLPKTHPATHFVSEGLSTEMEDYMDRVHTTKPSTKRAQKAMLVDVKDARDNTYEHPMLLLPPSVLNRCESSFKAANASSQFYDDTVLMALLCCRDCVLWLMNMHSAGKKQFNVYLLLEMLFQHLLRNITVSLLYDITCKPEQSACKWGFLDQYIDHLVFVVAAAALDVIEDHKSPDKIIHRKVALTAAQATLEKVKECLQRQELRLSIDDKVALHKICKNKYIELQINALALKRRLRDPLCFRHVQIVCLAVRRLRNCAEQKLLAHTNSAVKQQEPQISHLKNNYNKLCDAIVIEIQERCAPLGAVAPECIDTKALYMLDIDDAIWQDVWLQDEGQKEPLLWLSSDTMCSGIRAMLEVNCAQEEDGFLARACESLRIWFVEEWMIVNAAMEAAEGDMEDEEEDFETLDTLDTANVPREAYGSGGSDSDNDSD</sequence>
<evidence type="ECO:0000256" key="1">
    <source>
        <dbReference type="SAM" id="MobiDB-lite"/>
    </source>
</evidence>
<gene>
    <name evidence="2" type="ORF">B0H17DRAFT_1207891</name>
</gene>
<dbReference type="InterPro" id="IPR040521">
    <property type="entry name" value="KDZ"/>
</dbReference>
<name>A0AAD7GA47_MYCRO</name>
<dbReference type="Pfam" id="PF18758">
    <property type="entry name" value="KDZ"/>
    <property type="match status" value="1"/>
</dbReference>
<evidence type="ECO:0000313" key="3">
    <source>
        <dbReference type="Proteomes" id="UP001221757"/>
    </source>
</evidence>
<dbReference type="Proteomes" id="UP001221757">
    <property type="component" value="Unassembled WGS sequence"/>
</dbReference>
<dbReference type="AlphaFoldDB" id="A0AAD7GA47"/>
<reference evidence="2" key="1">
    <citation type="submission" date="2023-03" db="EMBL/GenBank/DDBJ databases">
        <title>Massive genome expansion in bonnet fungi (Mycena s.s.) driven by repeated elements and novel gene families across ecological guilds.</title>
        <authorList>
            <consortium name="Lawrence Berkeley National Laboratory"/>
            <person name="Harder C.B."/>
            <person name="Miyauchi S."/>
            <person name="Viragh M."/>
            <person name="Kuo A."/>
            <person name="Thoen E."/>
            <person name="Andreopoulos B."/>
            <person name="Lu D."/>
            <person name="Skrede I."/>
            <person name="Drula E."/>
            <person name="Henrissat B."/>
            <person name="Morin E."/>
            <person name="Kohler A."/>
            <person name="Barry K."/>
            <person name="LaButti K."/>
            <person name="Morin E."/>
            <person name="Salamov A."/>
            <person name="Lipzen A."/>
            <person name="Mereny Z."/>
            <person name="Hegedus B."/>
            <person name="Baldrian P."/>
            <person name="Stursova M."/>
            <person name="Weitz H."/>
            <person name="Taylor A."/>
            <person name="Grigoriev I.V."/>
            <person name="Nagy L.G."/>
            <person name="Martin F."/>
            <person name="Kauserud H."/>
        </authorList>
    </citation>
    <scope>NUCLEOTIDE SEQUENCE</scope>
    <source>
        <strain evidence="2">CBHHK067</strain>
    </source>
</reference>
<organism evidence="2 3">
    <name type="scientific">Mycena rosella</name>
    <name type="common">Pink bonnet</name>
    <name type="synonym">Agaricus rosellus</name>
    <dbReference type="NCBI Taxonomy" id="1033263"/>
    <lineage>
        <taxon>Eukaryota</taxon>
        <taxon>Fungi</taxon>
        <taxon>Dikarya</taxon>
        <taxon>Basidiomycota</taxon>
        <taxon>Agaricomycotina</taxon>
        <taxon>Agaricomycetes</taxon>
        <taxon>Agaricomycetidae</taxon>
        <taxon>Agaricales</taxon>
        <taxon>Marasmiineae</taxon>
        <taxon>Mycenaceae</taxon>
        <taxon>Mycena</taxon>
    </lineage>
</organism>
<accession>A0AAD7GA47</accession>
<keyword evidence="3" id="KW-1185">Reference proteome</keyword>
<comment type="caution">
    <text evidence="2">The sequence shown here is derived from an EMBL/GenBank/DDBJ whole genome shotgun (WGS) entry which is preliminary data.</text>
</comment>
<dbReference type="EMBL" id="JARKIE010000152">
    <property type="protein sequence ID" value="KAJ7675159.1"/>
    <property type="molecule type" value="Genomic_DNA"/>
</dbReference>
<dbReference type="PANTHER" id="PTHR33096">
    <property type="entry name" value="CXC2 DOMAIN-CONTAINING PROTEIN"/>
    <property type="match status" value="1"/>
</dbReference>
<proteinExistence type="predicted"/>
<dbReference type="PANTHER" id="PTHR33096:SF1">
    <property type="entry name" value="CXC1-LIKE CYSTEINE CLUSTER ASSOCIATED WITH KDZ TRANSPOSASES DOMAIN-CONTAINING PROTEIN"/>
    <property type="match status" value="1"/>
</dbReference>